<dbReference type="KEGG" id="ttf:THTE_2526"/>
<name>A0A286RGP2_9BACT</name>
<evidence type="ECO:0000256" key="2">
    <source>
        <dbReference type="PROSITE-ProRule" id="PRU00703"/>
    </source>
</evidence>
<feature type="domain" description="CBS" evidence="5">
    <location>
        <begin position="241"/>
        <end position="299"/>
    </location>
</feature>
<dbReference type="SUPFAM" id="SSF54631">
    <property type="entry name" value="CBS-domain pair"/>
    <property type="match status" value="1"/>
</dbReference>
<dbReference type="Proteomes" id="UP000215086">
    <property type="component" value="Chromosome"/>
</dbReference>
<keyword evidence="7" id="KW-1185">Reference proteome</keyword>
<keyword evidence="4" id="KW-1133">Transmembrane helix</keyword>
<dbReference type="Pfam" id="PF00571">
    <property type="entry name" value="CBS"/>
    <property type="match status" value="2"/>
</dbReference>
<proteinExistence type="predicted"/>
<accession>A0A286RGP2</accession>
<dbReference type="EMBL" id="CP018477">
    <property type="protein sequence ID" value="ASV75128.1"/>
    <property type="molecule type" value="Genomic_DNA"/>
</dbReference>
<keyword evidence="1 2" id="KW-0129">CBS domain</keyword>
<dbReference type="OrthoDB" id="5295985at2"/>
<evidence type="ECO:0000256" key="3">
    <source>
        <dbReference type="SAM" id="MobiDB-lite"/>
    </source>
</evidence>
<evidence type="ECO:0000313" key="6">
    <source>
        <dbReference type="EMBL" id="ASV75128.1"/>
    </source>
</evidence>
<dbReference type="InterPro" id="IPR051257">
    <property type="entry name" value="Diverse_CBS-Domain"/>
</dbReference>
<dbReference type="PROSITE" id="PS51371">
    <property type="entry name" value="CBS"/>
    <property type="match status" value="2"/>
</dbReference>
<dbReference type="RefSeq" id="WP_095415278.1">
    <property type="nucleotide sequence ID" value="NZ_CP018477.1"/>
</dbReference>
<feature type="transmembrane region" description="Helical" evidence="4">
    <location>
        <begin position="34"/>
        <end position="60"/>
    </location>
</feature>
<feature type="region of interest" description="Disordered" evidence="3">
    <location>
        <begin position="321"/>
        <end position="340"/>
    </location>
</feature>
<evidence type="ECO:0000256" key="4">
    <source>
        <dbReference type="SAM" id="Phobius"/>
    </source>
</evidence>
<keyword evidence="4" id="KW-0812">Transmembrane</keyword>
<dbReference type="Gene3D" id="3.10.580.10">
    <property type="entry name" value="CBS-domain"/>
    <property type="match status" value="2"/>
</dbReference>
<dbReference type="AlphaFoldDB" id="A0A286RGP2"/>
<reference evidence="6 7" key="1">
    <citation type="journal article" name="Front. Microbiol.">
        <title>Sugar Metabolism of the First Thermophilic Planctomycete Thermogutta terrifontis: Comparative Genomic and Transcriptomic Approaches.</title>
        <authorList>
            <person name="Elcheninov A.G."/>
            <person name="Menzel P."/>
            <person name="Gudbergsdottir S.R."/>
            <person name="Slesarev A.I."/>
            <person name="Kadnikov V.V."/>
            <person name="Krogh A."/>
            <person name="Bonch-Osmolovskaya E.A."/>
            <person name="Peng X."/>
            <person name="Kublanov I.V."/>
        </authorList>
    </citation>
    <scope>NUCLEOTIDE SEQUENCE [LARGE SCALE GENOMIC DNA]</scope>
    <source>
        <strain evidence="6 7">R1</strain>
    </source>
</reference>
<dbReference type="PANTHER" id="PTHR43080">
    <property type="entry name" value="CBS DOMAIN-CONTAINING PROTEIN CBSX3, MITOCHONDRIAL"/>
    <property type="match status" value="1"/>
</dbReference>
<protein>
    <submittedName>
        <fullName evidence="6">CBS domain protein AcuB</fullName>
    </submittedName>
</protein>
<evidence type="ECO:0000313" key="7">
    <source>
        <dbReference type="Proteomes" id="UP000215086"/>
    </source>
</evidence>
<gene>
    <name evidence="6" type="ORF">THTE_2526</name>
</gene>
<dbReference type="InterPro" id="IPR000644">
    <property type="entry name" value="CBS_dom"/>
</dbReference>
<feature type="domain" description="CBS" evidence="5">
    <location>
        <begin position="183"/>
        <end position="240"/>
    </location>
</feature>
<evidence type="ECO:0000259" key="5">
    <source>
        <dbReference type="PROSITE" id="PS51371"/>
    </source>
</evidence>
<feature type="transmembrane region" description="Helical" evidence="4">
    <location>
        <begin position="103"/>
        <end position="125"/>
    </location>
</feature>
<dbReference type="InterPro" id="IPR046342">
    <property type="entry name" value="CBS_dom_sf"/>
</dbReference>
<organism evidence="6 7">
    <name type="scientific">Thermogutta terrifontis</name>
    <dbReference type="NCBI Taxonomy" id="1331910"/>
    <lineage>
        <taxon>Bacteria</taxon>
        <taxon>Pseudomonadati</taxon>
        <taxon>Planctomycetota</taxon>
        <taxon>Planctomycetia</taxon>
        <taxon>Pirellulales</taxon>
        <taxon>Thermoguttaceae</taxon>
        <taxon>Thermogutta</taxon>
    </lineage>
</organism>
<sequence>MFSAFSLHGLDRNRQKQRKVCFLYGETATTTTEYAVFLLILTVSAMAGFVTVSGITHFVFQQAYTAMLPVSAENNLPSSQSLIDRALGSLVQNGSHGVTRLDFFVTVLGGLLGLFFAVILVMSFMKPRHRKTQEHPQQKHLAVQQLREIHRRVLYAKRNLLRRVLGRSLDERRVIDLPVKYFMSEQVEAVAPDTPLERVRHIMRQKGIRHLIVADESNQPLGIISSHDLCCRSGSTARDAMTSEPHTVGPGLPISQAITLLLQHGISCLPVVQNGKLAGILTTTDILIGFQALIQAWELVHQPPADIEEPEATECDGNSALTISHEDKSPRDASSAQCVC</sequence>
<dbReference type="SMART" id="SM00116">
    <property type="entry name" value="CBS"/>
    <property type="match status" value="2"/>
</dbReference>
<keyword evidence="4" id="KW-0472">Membrane</keyword>
<evidence type="ECO:0000256" key="1">
    <source>
        <dbReference type="ARBA" id="ARBA00023122"/>
    </source>
</evidence>
<dbReference type="PANTHER" id="PTHR43080:SF2">
    <property type="entry name" value="CBS DOMAIN-CONTAINING PROTEIN"/>
    <property type="match status" value="1"/>
</dbReference>